<feature type="modified residue" description="4-aspartylphosphate" evidence="1">
    <location>
        <position position="58"/>
    </location>
</feature>
<dbReference type="STRING" id="1434110.MSHOH_1039"/>
<dbReference type="CDD" id="cd00130">
    <property type="entry name" value="PAS"/>
    <property type="match status" value="1"/>
</dbReference>
<evidence type="ECO:0000259" key="5">
    <source>
        <dbReference type="PROSITE" id="PS50112"/>
    </source>
</evidence>
<dbReference type="Pfam" id="PF02518">
    <property type="entry name" value="HATPase_c"/>
    <property type="match status" value="1"/>
</dbReference>
<name>A0A0E3SC76_9EURY</name>
<dbReference type="SUPFAM" id="SSF55874">
    <property type="entry name" value="ATPase domain of HSP90 chaperone/DNA topoisomerase II/histidine kinase"/>
    <property type="match status" value="1"/>
</dbReference>
<keyword evidence="7" id="KW-0418">Kinase</keyword>
<dbReference type="HOGENOM" id="CLU_000445_114_57_2"/>
<dbReference type="InterPro" id="IPR001610">
    <property type="entry name" value="PAC"/>
</dbReference>
<keyword evidence="2" id="KW-0175">Coiled coil</keyword>
<accession>A0A0E3SC76</accession>
<keyword evidence="7" id="KW-0808">Transferase</keyword>
<dbReference type="Pfam" id="PF00072">
    <property type="entry name" value="Response_reg"/>
    <property type="match status" value="1"/>
</dbReference>
<dbReference type="SMART" id="SM00448">
    <property type="entry name" value="REC"/>
    <property type="match status" value="1"/>
</dbReference>
<dbReference type="InterPro" id="IPR036890">
    <property type="entry name" value="HATPase_C_sf"/>
</dbReference>
<feature type="domain" description="Response regulatory" evidence="4">
    <location>
        <begin position="6"/>
        <end position="123"/>
    </location>
</feature>
<dbReference type="NCBIfam" id="TIGR00229">
    <property type="entry name" value="sensory_box"/>
    <property type="match status" value="1"/>
</dbReference>
<dbReference type="KEGG" id="mhor:MSHOH_1039"/>
<protein>
    <submittedName>
        <fullName evidence="7">Sensory transduction histidine kinase</fullName>
    </submittedName>
</protein>
<dbReference type="SUPFAM" id="SSF55785">
    <property type="entry name" value="PYP-like sensor domain (PAS domain)"/>
    <property type="match status" value="1"/>
</dbReference>
<evidence type="ECO:0000259" key="6">
    <source>
        <dbReference type="PROSITE" id="PS50113"/>
    </source>
</evidence>
<dbReference type="SMART" id="SM00387">
    <property type="entry name" value="HATPase_c"/>
    <property type="match status" value="1"/>
</dbReference>
<dbReference type="SUPFAM" id="SSF52172">
    <property type="entry name" value="CheY-like"/>
    <property type="match status" value="1"/>
</dbReference>
<dbReference type="InterPro" id="IPR013655">
    <property type="entry name" value="PAS_fold_3"/>
</dbReference>
<evidence type="ECO:0000313" key="7">
    <source>
        <dbReference type="EMBL" id="AKB77522.1"/>
    </source>
</evidence>
<dbReference type="PROSITE" id="PS50110">
    <property type="entry name" value="RESPONSE_REGULATORY"/>
    <property type="match status" value="1"/>
</dbReference>
<keyword evidence="8" id="KW-1185">Reference proteome</keyword>
<gene>
    <name evidence="7" type="ORF">MSHOH_1039</name>
</gene>
<feature type="domain" description="PAS" evidence="5">
    <location>
        <begin position="136"/>
        <end position="209"/>
    </location>
</feature>
<dbReference type="PROSITE" id="PS50109">
    <property type="entry name" value="HIS_KIN"/>
    <property type="match status" value="1"/>
</dbReference>
<dbReference type="InterPro" id="IPR003594">
    <property type="entry name" value="HATPase_dom"/>
</dbReference>
<dbReference type="GeneID" id="24830201"/>
<dbReference type="InterPro" id="IPR011006">
    <property type="entry name" value="CheY-like_superfamily"/>
</dbReference>
<dbReference type="PATRIC" id="fig|1434110.4.peg.1290"/>
<dbReference type="PROSITE" id="PS50112">
    <property type="entry name" value="PAS"/>
    <property type="match status" value="1"/>
</dbReference>
<dbReference type="GO" id="GO:0016301">
    <property type="term" value="F:kinase activity"/>
    <property type="evidence" value="ECO:0007669"/>
    <property type="project" value="UniProtKB-KW"/>
</dbReference>
<sequence>MEKKVKILLFEDNPGDANLIEEMLEEFADFPYELKNVETLKEGLEFLKEHQFDVILSDLRLPDSDGTETFLDIHATNSRVPIIILTGISDENTGIDAVKKGAQDYLVKGQVDGRLLNRSIRYSIERKRAEEELQESEERYRIITEQTGQLIYDFNIKENRVRWAGAIEEITGYTAEEFDSMELSSWIEKIHPEDLKPALERINAFRRKRGKLNHEFRFQKKDGSYIYVEENGIHFPDENGNSHRVLGIMNDITEKKEAEEALAKIEEVRKKEIHHRIKNNLQVVSSLLDLQAEKFTENKICNTSKVLKAFRDSQNRVISMALIHEELYESRDINTLNFAAYLKKLTKELFRCYNVETSGAHLVLEIEKKIFLEMDTVVPLGIIVNELVSNSLKHAFPGRDKGKIQIKLFREENGECDIEIRSENEGKKDTSFILIVSDNGVGIPESLDLENPDTLGMQLVTTLVDQLDGELELKKNSGTEFIIKFAMPEEK</sequence>
<feature type="coiled-coil region" evidence="2">
    <location>
        <begin position="119"/>
        <end position="146"/>
    </location>
</feature>
<dbReference type="Proteomes" id="UP000033101">
    <property type="component" value="Chromosome"/>
</dbReference>
<organism evidence="7 8">
    <name type="scientific">Methanosarcina horonobensis HB-1 = JCM 15518</name>
    <dbReference type="NCBI Taxonomy" id="1434110"/>
    <lineage>
        <taxon>Archaea</taxon>
        <taxon>Methanobacteriati</taxon>
        <taxon>Methanobacteriota</taxon>
        <taxon>Stenosarchaea group</taxon>
        <taxon>Methanomicrobia</taxon>
        <taxon>Methanosarcinales</taxon>
        <taxon>Methanosarcinaceae</taxon>
        <taxon>Methanosarcina</taxon>
    </lineage>
</organism>
<keyword evidence="1" id="KW-0597">Phosphoprotein</keyword>
<feature type="domain" description="Histidine kinase" evidence="3">
    <location>
        <begin position="272"/>
        <end position="489"/>
    </location>
</feature>
<proteinExistence type="predicted"/>
<dbReference type="GO" id="GO:0000160">
    <property type="term" value="P:phosphorelay signal transduction system"/>
    <property type="evidence" value="ECO:0007669"/>
    <property type="project" value="InterPro"/>
</dbReference>
<evidence type="ECO:0000313" key="8">
    <source>
        <dbReference type="Proteomes" id="UP000033101"/>
    </source>
</evidence>
<evidence type="ECO:0000259" key="4">
    <source>
        <dbReference type="PROSITE" id="PS50110"/>
    </source>
</evidence>
<dbReference type="AlphaFoldDB" id="A0A0E3SC76"/>
<dbReference type="Gene3D" id="3.40.50.2300">
    <property type="match status" value="1"/>
</dbReference>
<evidence type="ECO:0000256" key="2">
    <source>
        <dbReference type="SAM" id="Coils"/>
    </source>
</evidence>
<evidence type="ECO:0000256" key="1">
    <source>
        <dbReference type="PROSITE-ProRule" id="PRU00169"/>
    </source>
</evidence>
<dbReference type="InterPro" id="IPR001789">
    <property type="entry name" value="Sig_transdc_resp-reg_receiver"/>
</dbReference>
<dbReference type="InterPro" id="IPR000700">
    <property type="entry name" value="PAS-assoc_C"/>
</dbReference>
<dbReference type="InterPro" id="IPR011495">
    <property type="entry name" value="Sig_transdc_His_kin_sub2_dim/P"/>
</dbReference>
<feature type="domain" description="PAC" evidence="6">
    <location>
        <begin position="212"/>
        <end position="264"/>
    </location>
</feature>
<dbReference type="Gene3D" id="3.30.450.20">
    <property type="entry name" value="PAS domain"/>
    <property type="match status" value="1"/>
</dbReference>
<dbReference type="PROSITE" id="PS50113">
    <property type="entry name" value="PAC"/>
    <property type="match status" value="1"/>
</dbReference>
<dbReference type="Pfam" id="PF08447">
    <property type="entry name" value="PAS_3"/>
    <property type="match status" value="1"/>
</dbReference>
<dbReference type="OrthoDB" id="135748at2157"/>
<evidence type="ECO:0000259" key="3">
    <source>
        <dbReference type="PROSITE" id="PS50109"/>
    </source>
</evidence>
<dbReference type="Gene3D" id="3.30.565.10">
    <property type="entry name" value="Histidine kinase-like ATPase, C-terminal domain"/>
    <property type="match status" value="1"/>
</dbReference>
<dbReference type="InterPro" id="IPR035965">
    <property type="entry name" value="PAS-like_dom_sf"/>
</dbReference>
<dbReference type="PANTHER" id="PTHR43065">
    <property type="entry name" value="SENSOR HISTIDINE KINASE"/>
    <property type="match status" value="1"/>
</dbReference>
<dbReference type="InterPro" id="IPR005467">
    <property type="entry name" value="His_kinase_dom"/>
</dbReference>
<dbReference type="CDD" id="cd00156">
    <property type="entry name" value="REC"/>
    <property type="match status" value="1"/>
</dbReference>
<dbReference type="RefSeq" id="WP_052730731.1">
    <property type="nucleotide sequence ID" value="NZ_CP009516.1"/>
</dbReference>
<dbReference type="InterPro" id="IPR000014">
    <property type="entry name" value="PAS"/>
</dbReference>
<dbReference type="PANTHER" id="PTHR43065:SF23">
    <property type="entry name" value="SENSOR HISTIDINE KINASE PDTAS"/>
    <property type="match status" value="1"/>
</dbReference>
<dbReference type="SMART" id="SM00086">
    <property type="entry name" value="PAC"/>
    <property type="match status" value="1"/>
</dbReference>
<dbReference type="EMBL" id="CP009516">
    <property type="protein sequence ID" value="AKB77522.1"/>
    <property type="molecule type" value="Genomic_DNA"/>
</dbReference>
<dbReference type="Pfam" id="PF07568">
    <property type="entry name" value="HisKA_2"/>
    <property type="match status" value="1"/>
</dbReference>
<reference evidence="7 8" key="1">
    <citation type="submission" date="2014-07" db="EMBL/GenBank/DDBJ databases">
        <title>Methanogenic archaea and the global carbon cycle.</title>
        <authorList>
            <person name="Henriksen J.R."/>
            <person name="Luke J."/>
            <person name="Reinhart S."/>
            <person name="Benedict M.N."/>
            <person name="Youngblut N.D."/>
            <person name="Metcalf M.E."/>
            <person name="Whitaker R.J."/>
            <person name="Metcalf W.W."/>
        </authorList>
    </citation>
    <scope>NUCLEOTIDE SEQUENCE [LARGE SCALE GENOMIC DNA]</scope>
    <source>
        <strain evidence="7 8">HB-1</strain>
    </source>
</reference>